<evidence type="ECO:0000256" key="1">
    <source>
        <dbReference type="SAM" id="MobiDB-lite"/>
    </source>
</evidence>
<reference evidence="2" key="1">
    <citation type="journal article" date="2020" name="Stud. Mycol.">
        <title>101 Dothideomycetes genomes: a test case for predicting lifestyles and emergence of pathogens.</title>
        <authorList>
            <person name="Haridas S."/>
            <person name="Albert R."/>
            <person name="Binder M."/>
            <person name="Bloem J."/>
            <person name="Labutti K."/>
            <person name="Salamov A."/>
            <person name="Andreopoulos B."/>
            <person name="Baker S."/>
            <person name="Barry K."/>
            <person name="Bills G."/>
            <person name="Bluhm B."/>
            <person name="Cannon C."/>
            <person name="Castanera R."/>
            <person name="Culley D."/>
            <person name="Daum C."/>
            <person name="Ezra D."/>
            <person name="Gonzalez J."/>
            <person name="Henrissat B."/>
            <person name="Kuo A."/>
            <person name="Liang C."/>
            <person name="Lipzen A."/>
            <person name="Lutzoni F."/>
            <person name="Magnuson J."/>
            <person name="Mondo S."/>
            <person name="Nolan M."/>
            <person name="Ohm R."/>
            <person name="Pangilinan J."/>
            <person name="Park H.-J."/>
            <person name="Ramirez L."/>
            <person name="Alfaro M."/>
            <person name="Sun H."/>
            <person name="Tritt A."/>
            <person name="Yoshinaga Y."/>
            <person name="Zwiers L.-H."/>
            <person name="Turgeon B."/>
            <person name="Goodwin S."/>
            <person name="Spatafora J."/>
            <person name="Crous P."/>
            <person name="Grigoriev I."/>
        </authorList>
    </citation>
    <scope>NUCLEOTIDE SEQUENCE</scope>
    <source>
        <strain evidence="2">CBS 473.64</strain>
    </source>
</reference>
<proteinExistence type="predicted"/>
<feature type="region of interest" description="Disordered" evidence="1">
    <location>
        <begin position="19"/>
        <end position="38"/>
    </location>
</feature>
<evidence type="ECO:0000313" key="3">
    <source>
        <dbReference type="Proteomes" id="UP000799753"/>
    </source>
</evidence>
<sequence length="233" mass="26266">MSPLTYHCGTLTRRNFSRMSRRLPPHIPSTRSKSATTRYLEPTPTQWGKLGWSWDGNLFTWDFLSNGAGLIGRRKRKSKRRCWRAKSGHGVSSEEPHDARRRCRVWMGEVCLVSVLPLFLCGGGWSAVSHAREPLVPSNSSRVLPDRCCCRPSPFSLTARACRAPSNIHLERLGLLLGLLQTPLLTTAHLLCDDLALWPEASAAAPRILTPTCQMRHVPLELQTNMIINMYIR</sequence>
<keyword evidence="3" id="KW-1185">Reference proteome</keyword>
<dbReference type="Proteomes" id="UP000799753">
    <property type="component" value="Unassembled WGS sequence"/>
</dbReference>
<dbReference type="AlphaFoldDB" id="A0A6A6RPB6"/>
<organism evidence="2 3">
    <name type="scientific">Massarina eburnea CBS 473.64</name>
    <dbReference type="NCBI Taxonomy" id="1395130"/>
    <lineage>
        <taxon>Eukaryota</taxon>
        <taxon>Fungi</taxon>
        <taxon>Dikarya</taxon>
        <taxon>Ascomycota</taxon>
        <taxon>Pezizomycotina</taxon>
        <taxon>Dothideomycetes</taxon>
        <taxon>Pleosporomycetidae</taxon>
        <taxon>Pleosporales</taxon>
        <taxon>Massarineae</taxon>
        <taxon>Massarinaceae</taxon>
        <taxon>Massarina</taxon>
    </lineage>
</organism>
<dbReference type="EMBL" id="MU006795">
    <property type="protein sequence ID" value="KAF2636975.1"/>
    <property type="molecule type" value="Genomic_DNA"/>
</dbReference>
<gene>
    <name evidence="2" type="ORF">P280DRAFT_134904</name>
</gene>
<name>A0A6A6RPB6_9PLEO</name>
<accession>A0A6A6RPB6</accession>
<protein>
    <submittedName>
        <fullName evidence="2">Uncharacterized protein</fullName>
    </submittedName>
</protein>
<evidence type="ECO:0000313" key="2">
    <source>
        <dbReference type="EMBL" id="KAF2636975.1"/>
    </source>
</evidence>